<evidence type="ECO:0000313" key="2">
    <source>
        <dbReference type="Proteomes" id="UP000244929"/>
    </source>
</evidence>
<reference evidence="1 2" key="1">
    <citation type="submission" date="2018-04" db="EMBL/GenBank/DDBJ databases">
        <title>Genome sequencing of Flavobacterium sp. HYN0059.</title>
        <authorList>
            <person name="Yi H."/>
            <person name="Baek C."/>
        </authorList>
    </citation>
    <scope>NUCLEOTIDE SEQUENCE [LARGE SCALE GENOMIC DNA]</scope>
    <source>
        <strain evidence="1 2">HYN0059</strain>
    </source>
</reference>
<proteinExistence type="predicted"/>
<dbReference type="OrthoDB" id="601690at2"/>
<sequence>MKLFKTLLVIVVLFTTTVRGQLANFNLAVTKTDETCLGNGVLGFTVSNTTQGSSVLYKVYQLPDIATPIAILSGNTLSGLSAGNYKVVAIQSLGSLLNTQEQTIAIANTIVPLNYSVTSDSQNCANGGNIIVNTLSGIAQSYEIISGPVTRPLQTSNVFQNLVTGAYNIRVYNNCGVAKVKTFTLTVVNSTLDISEATFSEAGMPCDSITVSNIITPAEGTISYPLSVRHTITPMSLGGDPIVFDHTYTNGAPDSLEISAILPRLDDVYDYDITVTDNCNAVYQRSGVVDPKIYVTLAALDAPCANKFLSLTATKFTNSYTVNFTSAPEGFDAAAFNSNAGGTFTDATVNYGSATNPVPFGNYEVEITDSCGRTATTTLLVEFIKPKPTASGSNNGCFSEFGKIRISVPLQKIVTATIIAAPATYTIALPQNVSSNINAQGRLTLNNMPLGTYTIVFTDDCGFEYQKDVEVPPYVEKDFDIATLPACDAGFGTVRVRSGNGNLQSASITAAPSAFGHALPYNVSANIDGEGDLYMAALPQGTYTFTATDVCGVVKAQTINVEGYMPPQNSFVYTPNCGGFSVKVTDGSNGLEASSYWLQKFNPATGAWGHPSNGNMYTEGSVPVTGNSIKLNNNTVKNNLNYSGKFRIVKKFETFSNGSAENTVCISVLGEFEYTEGFSINSAYSLACLGTPNNVMLDVTGYPTAYKIIEKNGSPFAFNNGTSNVFTNLEPAEYVFEIEDTCGNIVTRWFNVQSLPALANASNPGDMIICAEAGTVQNHEFHLTDQNAGILGPLFSATYTITYHLTQEDADNGTNPLPEYYTNVTNGQTIYARLVHNEISICHGTTSFRLFIGDYQEPVITTTGTICNEGRIMLSAGAGYSSYLWSTGATTRSIMVTDPGVYTVIVEKAYGNKSCDGYAEVEIKASSTPKIEKVDTQDWTRDDNSITVYTKEAGDYEYSIDGINYQVENVFTGLETGVYQVYVKDANGCGQDIKEVVLMHYPNFFTPNGDGSHDRWRIEYSVKEPHFNVTIFDRYGKLITSFGPNYEGWDGTLNGAQLPSTDYWFVVTREDGRELRGHFAMLR</sequence>
<name>A0A2S1R212_9FLAO</name>
<protein>
    <recommendedName>
        <fullName evidence="3">T9SS type B sorting domain-containing protein</fullName>
    </recommendedName>
</protein>
<dbReference type="InterPro" id="IPR026341">
    <property type="entry name" value="T9SS_type_B"/>
</dbReference>
<dbReference type="AlphaFoldDB" id="A0A2S1R212"/>
<gene>
    <name evidence="1" type="ORF">HYN59_16855</name>
</gene>
<dbReference type="NCBIfam" id="TIGR04131">
    <property type="entry name" value="Bac_Flav_CTERM"/>
    <property type="match status" value="1"/>
</dbReference>
<dbReference type="Proteomes" id="UP000244929">
    <property type="component" value="Chromosome"/>
</dbReference>
<evidence type="ECO:0000313" key="1">
    <source>
        <dbReference type="EMBL" id="AWH86675.1"/>
    </source>
</evidence>
<dbReference type="RefSeq" id="WP_108779398.1">
    <property type="nucleotide sequence ID" value="NZ_CP029186.1"/>
</dbReference>
<dbReference type="EMBL" id="CP029186">
    <property type="protein sequence ID" value="AWH86675.1"/>
    <property type="molecule type" value="Genomic_DNA"/>
</dbReference>
<organism evidence="1 2">
    <name type="scientific">Flavobacterium album</name>
    <dbReference type="NCBI Taxonomy" id="2175091"/>
    <lineage>
        <taxon>Bacteria</taxon>
        <taxon>Pseudomonadati</taxon>
        <taxon>Bacteroidota</taxon>
        <taxon>Flavobacteriia</taxon>
        <taxon>Flavobacteriales</taxon>
        <taxon>Flavobacteriaceae</taxon>
        <taxon>Flavobacterium</taxon>
    </lineage>
</organism>
<accession>A0A2S1R212</accession>
<keyword evidence="2" id="KW-1185">Reference proteome</keyword>
<dbReference type="KEGG" id="falb:HYN59_16855"/>
<evidence type="ECO:0008006" key="3">
    <source>
        <dbReference type="Google" id="ProtNLM"/>
    </source>
</evidence>
<dbReference type="Pfam" id="PF13585">
    <property type="entry name" value="CHU_C"/>
    <property type="match status" value="1"/>
</dbReference>